<protein>
    <submittedName>
        <fullName evidence="2">Uncharacterized protein</fullName>
    </submittedName>
</protein>
<gene>
    <name evidence="2" type="ORF">Lalb_Chr07g0183701</name>
</gene>
<feature type="chain" id="PRO_5025359483" evidence="1">
    <location>
        <begin position="19"/>
        <end position="85"/>
    </location>
</feature>
<evidence type="ECO:0000256" key="1">
    <source>
        <dbReference type="SAM" id="SignalP"/>
    </source>
</evidence>
<reference evidence="3" key="1">
    <citation type="journal article" date="2020" name="Nat. Commun.">
        <title>Genome sequence of the cluster root forming white lupin.</title>
        <authorList>
            <person name="Hufnagel B."/>
            <person name="Marques A."/>
            <person name="Soriano A."/>
            <person name="Marques L."/>
            <person name="Divol F."/>
            <person name="Doumas P."/>
            <person name="Sallet E."/>
            <person name="Mancinotti D."/>
            <person name="Carrere S."/>
            <person name="Marande W."/>
            <person name="Arribat S."/>
            <person name="Keller J."/>
            <person name="Huneau C."/>
            <person name="Blein T."/>
            <person name="Aime D."/>
            <person name="Laguerre M."/>
            <person name="Taylor J."/>
            <person name="Schubert V."/>
            <person name="Nelson M."/>
            <person name="Geu-Flores F."/>
            <person name="Crespi M."/>
            <person name="Gallardo-Guerrero K."/>
            <person name="Delaux P.-M."/>
            <person name="Salse J."/>
            <person name="Berges H."/>
            <person name="Guyot R."/>
            <person name="Gouzy J."/>
            <person name="Peret B."/>
        </authorList>
    </citation>
    <scope>NUCLEOTIDE SEQUENCE [LARGE SCALE GENOMIC DNA]</scope>
    <source>
        <strain evidence="3">cv. Amiga</strain>
    </source>
</reference>
<name>A0A6A4Q8C3_LUPAL</name>
<evidence type="ECO:0000313" key="2">
    <source>
        <dbReference type="EMBL" id="KAE9610167.1"/>
    </source>
</evidence>
<accession>A0A6A4Q8C3</accession>
<feature type="signal peptide" evidence="1">
    <location>
        <begin position="1"/>
        <end position="18"/>
    </location>
</feature>
<comment type="caution">
    <text evidence="2">The sequence shown here is derived from an EMBL/GenBank/DDBJ whole genome shotgun (WGS) entry which is preliminary data.</text>
</comment>
<keyword evidence="3" id="KW-1185">Reference proteome</keyword>
<dbReference type="Proteomes" id="UP000447434">
    <property type="component" value="Chromosome 7"/>
</dbReference>
<dbReference type="AlphaFoldDB" id="A0A6A4Q8C3"/>
<organism evidence="2 3">
    <name type="scientific">Lupinus albus</name>
    <name type="common">White lupine</name>
    <name type="synonym">Lupinus termis</name>
    <dbReference type="NCBI Taxonomy" id="3870"/>
    <lineage>
        <taxon>Eukaryota</taxon>
        <taxon>Viridiplantae</taxon>
        <taxon>Streptophyta</taxon>
        <taxon>Embryophyta</taxon>
        <taxon>Tracheophyta</taxon>
        <taxon>Spermatophyta</taxon>
        <taxon>Magnoliopsida</taxon>
        <taxon>eudicotyledons</taxon>
        <taxon>Gunneridae</taxon>
        <taxon>Pentapetalae</taxon>
        <taxon>rosids</taxon>
        <taxon>fabids</taxon>
        <taxon>Fabales</taxon>
        <taxon>Fabaceae</taxon>
        <taxon>Papilionoideae</taxon>
        <taxon>50 kb inversion clade</taxon>
        <taxon>genistoids sensu lato</taxon>
        <taxon>core genistoids</taxon>
        <taxon>Genisteae</taxon>
        <taxon>Lupinus</taxon>
    </lineage>
</organism>
<dbReference type="EMBL" id="WOCE01000007">
    <property type="protein sequence ID" value="KAE9610167.1"/>
    <property type="molecule type" value="Genomic_DNA"/>
</dbReference>
<evidence type="ECO:0000313" key="3">
    <source>
        <dbReference type="Proteomes" id="UP000447434"/>
    </source>
</evidence>
<sequence length="85" mass="9672">MKMETLVWLIGLASLAVCLVLTIPVKPSSLYHECLIAHLLGVKDFRAIKYTRVMVRKPFMNRSIRNATNTSNECLALKSSHMHKM</sequence>
<proteinExistence type="predicted"/>
<keyword evidence="1" id="KW-0732">Signal</keyword>